<keyword evidence="7" id="KW-0676">Redox-active center</keyword>
<reference evidence="13 14" key="1">
    <citation type="submission" date="2019-10" db="EMBL/GenBank/DDBJ databases">
        <title>Sequencing and Assembly of Multiple Reported Metal-Biooxidizing Members of the Extremely Thermoacidophilic Archaeal Family Sulfolobaceae.</title>
        <authorList>
            <person name="Counts J.A."/>
            <person name="Kelly R.M."/>
        </authorList>
    </citation>
    <scope>NUCLEOTIDE SEQUENCE [LARGE SCALE GENOMIC DNA]</scope>
    <source>
        <strain evidence="13 14">DSM 6482</strain>
    </source>
</reference>
<sequence length="156" mass="17454">MKVNVGDQAPDFKAITDEGKEISLSQFRGKYIILYFYPKDNTPGCTREAISFRDRHDELEKEGAVVIGISSDSASSHKGFKEKYSLPFILVSDEGGKIREMYGAKSFLGPSRTTFVISPEGKVIHVYNSQINPARHPEEALRAIRQDKERSGVTKV</sequence>
<dbReference type="InterPro" id="IPR050924">
    <property type="entry name" value="Peroxiredoxin_BCP/PrxQ"/>
</dbReference>
<dbReference type="EMBL" id="WGGD01000005">
    <property type="protein sequence ID" value="MUN28958.1"/>
    <property type="molecule type" value="Genomic_DNA"/>
</dbReference>
<evidence type="ECO:0000313" key="13">
    <source>
        <dbReference type="EMBL" id="MUN28958.1"/>
    </source>
</evidence>
<organism evidence="13 14">
    <name type="scientific">Sulfuracidifex metallicus DSM 6482 = JCM 9184</name>
    <dbReference type="NCBI Taxonomy" id="523847"/>
    <lineage>
        <taxon>Archaea</taxon>
        <taxon>Thermoproteota</taxon>
        <taxon>Thermoprotei</taxon>
        <taxon>Sulfolobales</taxon>
        <taxon>Sulfolobaceae</taxon>
        <taxon>Sulfuracidifex</taxon>
    </lineage>
</organism>
<evidence type="ECO:0000256" key="8">
    <source>
        <dbReference type="ARBA" id="ARBA00032824"/>
    </source>
</evidence>
<dbReference type="GO" id="GO:0005737">
    <property type="term" value="C:cytoplasm"/>
    <property type="evidence" value="ECO:0007669"/>
    <property type="project" value="TreeGrafter"/>
</dbReference>
<feature type="active site" description="Cysteine sulfenic acid (-SOH) intermediate; for peroxidase activity" evidence="11">
    <location>
        <position position="45"/>
    </location>
</feature>
<comment type="subunit">
    <text evidence="1">Monomer.</text>
</comment>
<dbReference type="PANTHER" id="PTHR42801:SF4">
    <property type="entry name" value="AHPC_TSA FAMILY PROTEIN"/>
    <property type="match status" value="1"/>
</dbReference>
<dbReference type="OrthoDB" id="145578at2157"/>
<evidence type="ECO:0000256" key="5">
    <source>
        <dbReference type="ARBA" id="ARBA00023002"/>
    </source>
</evidence>
<evidence type="ECO:0000256" key="1">
    <source>
        <dbReference type="ARBA" id="ARBA00011245"/>
    </source>
</evidence>
<comment type="caution">
    <text evidence="13">The sequence shown here is derived from an EMBL/GenBank/DDBJ whole genome shotgun (WGS) entry which is preliminary data.</text>
</comment>
<dbReference type="GO" id="GO:0045454">
    <property type="term" value="P:cell redox homeostasis"/>
    <property type="evidence" value="ECO:0007669"/>
    <property type="project" value="TreeGrafter"/>
</dbReference>
<dbReference type="FunFam" id="3.40.30.10:FF:000007">
    <property type="entry name" value="Thioredoxin-dependent thiol peroxidase"/>
    <property type="match status" value="1"/>
</dbReference>
<evidence type="ECO:0000256" key="3">
    <source>
        <dbReference type="ARBA" id="ARBA00022559"/>
    </source>
</evidence>
<evidence type="ECO:0000256" key="4">
    <source>
        <dbReference type="ARBA" id="ARBA00022862"/>
    </source>
</evidence>
<evidence type="ECO:0000259" key="12">
    <source>
        <dbReference type="PROSITE" id="PS51352"/>
    </source>
</evidence>
<gene>
    <name evidence="13" type="ORF">GC250_05785</name>
</gene>
<dbReference type="AlphaFoldDB" id="A0A6A9QML3"/>
<dbReference type="Pfam" id="PF00578">
    <property type="entry name" value="AhpC-TSA"/>
    <property type="match status" value="1"/>
</dbReference>
<keyword evidence="3" id="KW-0575">Peroxidase</keyword>
<dbReference type="InterPro" id="IPR024706">
    <property type="entry name" value="Peroxiredoxin_AhpC-typ"/>
</dbReference>
<evidence type="ECO:0000256" key="10">
    <source>
        <dbReference type="ARBA" id="ARBA00049091"/>
    </source>
</evidence>
<dbReference type="InterPro" id="IPR000866">
    <property type="entry name" value="AhpC/TSA"/>
</dbReference>
<keyword evidence="14" id="KW-1185">Reference proteome</keyword>
<dbReference type="InterPro" id="IPR013766">
    <property type="entry name" value="Thioredoxin_domain"/>
</dbReference>
<evidence type="ECO:0000313" key="14">
    <source>
        <dbReference type="Proteomes" id="UP000470772"/>
    </source>
</evidence>
<keyword evidence="4" id="KW-0049">Antioxidant</keyword>
<evidence type="ECO:0000256" key="9">
    <source>
        <dbReference type="ARBA" id="ARBA00038489"/>
    </source>
</evidence>
<evidence type="ECO:0000256" key="11">
    <source>
        <dbReference type="PIRSR" id="PIRSR000239-1"/>
    </source>
</evidence>
<dbReference type="GO" id="GO:0034599">
    <property type="term" value="P:cellular response to oxidative stress"/>
    <property type="evidence" value="ECO:0007669"/>
    <property type="project" value="TreeGrafter"/>
</dbReference>
<comment type="similarity">
    <text evidence="9">Belongs to the peroxiredoxin family. BCP/PrxQ subfamily.</text>
</comment>
<dbReference type="RefSeq" id="WP_054838498.1">
    <property type="nucleotide sequence ID" value="NZ_BBBY01000010.1"/>
</dbReference>
<evidence type="ECO:0000256" key="7">
    <source>
        <dbReference type="ARBA" id="ARBA00023284"/>
    </source>
</evidence>
<protein>
    <recommendedName>
        <fullName evidence="2">thioredoxin-dependent peroxiredoxin</fullName>
        <ecNumber evidence="2">1.11.1.24</ecNumber>
    </recommendedName>
    <alternativeName>
        <fullName evidence="8">Thioredoxin peroxidase</fullName>
    </alternativeName>
</protein>
<dbReference type="Proteomes" id="UP000470772">
    <property type="component" value="Unassembled WGS sequence"/>
</dbReference>
<proteinExistence type="inferred from homology"/>
<dbReference type="Gene3D" id="3.40.30.10">
    <property type="entry name" value="Glutaredoxin"/>
    <property type="match status" value="1"/>
</dbReference>
<name>A0A6A9QML3_SULME</name>
<evidence type="ECO:0000256" key="6">
    <source>
        <dbReference type="ARBA" id="ARBA00023157"/>
    </source>
</evidence>
<dbReference type="EC" id="1.11.1.24" evidence="2"/>
<dbReference type="SUPFAM" id="SSF52833">
    <property type="entry name" value="Thioredoxin-like"/>
    <property type="match status" value="1"/>
</dbReference>
<accession>A0A6A9QML3</accession>
<dbReference type="PANTHER" id="PTHR42801">
    <property type="entry name" value="THIOREDOXIN-DEPENDENT PEROXIDE REDUCTASE"/>
    <property type="match status" value="1"/>
</dbReference>
<dbReference type="CDD" id="cd03017">
    <property type="entry name" value="PRX_BCP"/>
    <property type="match status" value="1"/>
</dbReference>
<feature type="domain" description="Thioredoxin" evidence="12">
    <location>
        <begin position="3"/>
        <end position="149"/>
    </location>
</feature>
<dbReference type="PIRSF" id="PIRSF000239">
    <property type="entry name" value="AHPC"/>
    <property type="match status" value="1"/>
</dbReference>
<keyword evidence="6" id="KW-1015">Disulfide bond</keyword>
<dbReference type="PROSITE" id="PS51352">
    <property type="entry name" value="THIOREDOXIN_2"/>
    <property type="match status" value="1"/>
</dbReference>
<dbReference type="InterPro" id="IPR036249">
    <property type="entry name" value="Thioredoxin-like_sf"/>
</dbReference>
<comment type="catalytic activity">
    <reaction evidence="10">
        <text>a hydroperoxide + [thioredoxin]-dithiol = an alcohol + [thioredoxin]-disulfide + H2O</text>
        <dbReference type="Rhea" id="RHEA:62620"/>
        <dbReference type="Rhea" id="RHEA-COMP:10698"/>
        <dbReference type="Rhea" id="RHEA-COMP:10700"/>
        <dbReference type="ChEBI" id="CHEBI:15377"/>
        <dbReference type="ChEBI" id="CHEBI:29950"/>
        <dbReference type="ChEBI" id="CHEBI:30879"/>
        <dbReference type="ChEBI" id="CHEBI:35924"/>
        <dbReference type="ChEBI" id="CHEBI:50058"/>
        <dbReference type="EC" id="1.11.1.24"/>
    </reaction>
</comment>
<keyword evidence="5" id="KW-0560">Oxidoreductase</keyword>
<dbReference type="GO" id="GO:0008379">
    <property type="term" value="F:thioredoxin peroxidase activity"/>
    <property type="evidence" value="ECO:0007669"/>
    <property type="project" value="TreeGrafter"/>
</dbReference>
<evidence type="ECO:0000256" key="2">
    <source>
        <dbReference type="ARBA" id="ARBA00013017"/>
    </source>
</evidence>